<keyword evidence="3" id="KW-1185">Reference proteome</keyword>
<reference evidence="2 3" key="1">
    <citation type="submission" date="2016-03" db="EMBL/GenBank/DDBJ databases">
        <title>Choanephora cucurbitarum.</title>
        <authorList>
            <person name="Min B."/>
            <person name="Park H."/>
            <person name="Park J.-H."/>
            <person name="Shin H.-D."/>
            <person name="Choi I.-G."/>
        </authorList>
    </citation>
    <scope>NUCLEOTIDE SEQUENCE [LARGE SCALE GENOMIC DNA]</scope>
    <source>
        <strain evidence="2 3">KUS-F28377</strain>
    </source>
</reference>
<accession>A0A1C7MUJ2</accession>
<protein>
    <submittedName>
        <fullName evidence="2">Uncharacterized protein</fullName>
    </submittedName>
</protein>
<comment type="caution">
    <text evidence="2">The sequence shown here is derived from an EMBL/GenBank/DDBJ whole genome shotgun (WGS) entry which is preliminary data.</text>
</comment>
<dbReference type="EMBL" id="LUGH01002071">
    <property type="protein sequence ID" value="OBZ80480.1"/>
    <property type="molecule type" value="Genomic_DNA"/>
</dbReference>
<evidence type="ECO:0000313" key="3">
    <source>
        <dbReference type="Proteomes" id="UP000093000"/>
    </source>
</evidence>
<gene>
    <name evidence="2" type="ORF">A0J61_11471</name>
</gene>
<proteinExistence type="predicted"/>
<organism evidence="2 3">
    <name type="scientific">Choanephora cucurbitarum</name>
    <dbReference type="NCBI Taxonomy" id="101091"/>
    <lineage>
        <taxon>Eukaryota</taxon>
        <taxon>Fungi</taxon>
        <taxon>Fungi incertae sedis</taxon>
        <taxon>Mucoromycota</taxon>
        <taxon>Mucoromycotina</taxon>
        <taxon>Mucoromycetes</taxon>
        <taxon>Mucorales</taxon>
        <taxon>Mucorineae</taxon>
        <taxon>Choanephoraceae</taxon>
        <taxon>Choanephoroideae</taxon>
        <taxon>Choanephora</taxon>
    </lineage>
</organism>
<evidence type="ECO:0000256" key="1">
    <source>
        <dbReference type="SAM" id="MobiDB-lite"/>
    </source>
</evidence>
<feature type="non-terminal residue" evidence="2">
    <location>
        <position position="1"/>
    </location>
</feature>
<dbReference type="AlphaFoldDB" id="A0A1C7MUJ2"/>
<feature type="region of interest" description="Disordered" evidence="1">
    <location>
        <begin position="93"/>
        <end position="123"/>
    </location>
</feature>
<name>A0A1C7MUJ2_9FUNG</name>
<dbReference type="Proteomes" id="UP000093000">
    <property type="component" value="Unassembled WGS sequence"/>
</dbReference>
<sequence>SKCSQQILIPNTTSVADTDVFVDAQDNIEPDLISIASSEDANYNFDVDINESDPLVMSLAAENTRITSPPIPLPDAGTFPTLTNKIPTFLRNWNTNKKRKFTPKLNSNSPAKRQRRSSPDNYR</sequence>
<feature type="non-terminal residue" evidence="2">
    <location>
        <position position="123"/>
    </location>
</feature>
<evidence type="ECO:0000313" key="2">
    <source>
        <dbReference type="EMBL" id="OBZ80480.1"/>
    </source>
</evidence>
<dbReference type="InParanoid" id="A0A1C7MUJ2"/>